<keyword evidence="7" id="KW-0539">Nucleus</keyword>
<evidence type="ECO:0000256" key="7">
    <source>
        <dbReference type="ARBA" id="ARBA00023242"/>
    </source>
</evidence>
<dbReference type="InterPro" id="IPR038566">
    <property type="entry name" value="Mediator_Med6_sf"/>
</dbReference>
<reference evidence="10 11" key="1">
    <citation type="journal article" date="2023" name="G3 (Bethesda)">
        <title>A high-quality reference genome for the fission yeast Schizosaccharomyces osmophilus.</title>
        <authorList>
            <person name="Jia G.S."/>
            <person name="Zhang W.C."/>
            <person name="Liang Y."/>
            <person name="Liu X.H."/>
            <person name="Rhind N."/>
            <person name="Pidoux A."/>
            <person name="Brysch-Herzberg M."/>
            <person name="Du L.L."/>
        </authorList>
    </citation>
    <scope>NUCLEOTIDE SEQUENCE [LARGE SCALE GENOMIC DNA]</scope>
    <source>
        <strain evidence="10 11">CBS 15793</strain>
    </source>
</reference>
<organism evidence="10 11">
    <name type="scientific">Schizosaccharomyces osmophilus</name>
    <dbReference type="NCBI Taxonomy" id="2545709"/>
    <lineage>
        <taxon>Eukaryota</taxon>
        <taxon>Fungi</taxon>
        <taxon>Dikarya</taxon>
        <taxon>Ascomycota</taxon>
        <taxon>Taphrinomycotina</taxon>
        <taxon>Schizosaccharomycetes</taxon>
        <taxon>Schizosaccharomycetales</taxon>
        <taxon>Schizosaccharomycetaceae</taxon>
        <taxon>Schizosaccharomyces</taxon>
    </lineage>
</organism>
<dbReference type="RefSeq" id="XP_056037187.1">
    <property type="nucleotide sequence ID" value="XM_056179615.1"/>
</dbReference>
<evidence type="ECO:0000256" key="9">
    <source>
        <dbReference type="SAM" id="MobiDB-lite"/>
    </source>
</evidence>
<protein>
    <recommendedName>
        <fullName evidence="3">Mediator of RNA polymerase II transcription subunit 6</fullName>
    </recommendedName>
    <alternativeName>
        <fullName evidence="8">Mediator complex subunit 6</fullName>
    </alternativeName>
</protein>
<proteinExistence type="inferred from homology"/>
<keyword evidence="4" id="KW-0805">Transcription regulation</keyword>
<comment type="subcellular location">
    <subcellularLocation>
        <location evidence="1">Nucleus</location>
    </subcellularLocation>
</comment>
<dbReference type="InterPro" id="IPR016612">
    <property type="entry name" value="Mediator_Med6_fun"/>
</dbReference>
<accession>A0AAE9WB16</accession>
<dbReference type="GO" id="GO:0006357">
    <property type="term" value="P:regulation of transcription by RNA polymerase II"/>
    <property type="evidence" value="ECO:0007669"/>
    <property type="project" value="InterPro"/>
</dbReference>
<dbReference type="GO" id="GO:0003712">
    <property type="term" value="F:transcription coregulator activity"/>
    <property type="evidence" value="ECO:0007669"/>
    <property type="project" value="InterPro"/>
</dbReference>
<dbReference type="PANTHER" id="PTHR13104">
    <property type="entry name" value="MED-6-RELATED"/>
    <property type="match status" value="1"/>
</dbReference>
<feature type="region of interest" description="Disordered" evidence="9">
    <location>
        <begin position="148"/>
        <end position="189"/>
    </location>
</feature>
<dbReference type="AlphaFoldDB" id="A0AAE9WB16"/>
<name>A0AAE9WB16_9SCHI</name>
<evidence type="ECO:0000313" key="10">
    <source>
        <dbReference type="EMBL" id="WBW72944.1"/>
    </source>
</evidence>
<dbReference type="Gene3D" id="3.10.450.580">
    <property type="entry name" value="Mediator complex, subunit Med6"/>
    <property type="match status" value="1"/>
</dbReference>
<keyword evidence="5" id="KW-0010">Activator</keyword>
<dbReference type="PIRSF" id="PIRSF013286">
    <property type="entry name" value="MED6_fungi"/>
    <property type="match status" value="1"/>
</dbReference>
<evidence type="ECO:0000256" key="6">
    <source>
        <dbReference type="ARBA" id="ARBA00023163"/>
    </source>
</evidence>
<feature type="compositionally biased region" description="Polar residues" evidence="9">
    <location>
        <begin position="153"/>
        <end position="168"/>
    </location>
</feature>
<dbReference type="Proteomes" id="UP001212411">
    <property type="component" value="Chromosome 1"/>
</dbReference>
<feature type="compositionally biased region" description="Low complexity" evidence="9">
    <location>
        <begin position="176"/>
        <end position="186"/>
    </location>
</feature>
<evidence type="ECO:0000256" key="1">
    <source>
        <dbReference type="ARBA" id="ARBA00004123"/>
    </source>
</evidence>
<evidence type="ECO:0000256" key="3">
    <source>
        <dbReference type="ARBA" id="ARBA00020634"/>
    </source>
</evidence>
<evidence type="ECO:0000256" key="2">
    <source>
        <dbReference type="ARBA" id="ARBA00007526"/>
    </source>
</evidence>
<dbReference type="EMBL" id="CP115611">
    <property type="protein sequence ID" value="WBW72944.1"/>
    <property type="molecule type" value="Genomic_DNA"/>
</dbReference>
<comment type="similarity">
    <text evidence="2">Belongs to the Mediator complex subunit 6 family.</text>
</comment>
<dbReference type="InterPro" id="IPR007018">
    <property type="entry name" value="Mediator_Med6"/>
</dbReference>
<dbReference type="KEGG" id="som:SOMG_00821"/>
<evidence type="ECO:0000256" key="4">
    <source>
        <dbReference type="ARBA" id="ARBA00023015"/>
    </source>
</evidence>
<gene>
    <name evidence="10" type="primary">med6</name>
    <name evidence="10" type="ORF">SOMG_00821</name>
</gene>
<dbReference type="Pfam" id="PF04934">
    <property type="entry name" value="Med6"/>
    <property type="match status" value="1"/>
</dbReference>
<evidence type="ECO:0000313" key="11">
    <source>
        <dbReference type="Proteomes" id="UP001212411"/>
    </source>
</evidence>
<sequence>MSSTPSLDLSNIQWRMPEWVQSVGGLRTENVLDYFSFSPFYDHKSNNQMLKMQSQFNALDLGDLNNHLRRLTGTQFVVTHERPPFLWIIQKQHRLNEQEVRPLNTYFVCNENIYMAPNAYSLLATRMLNATHSLQTALKKIERMPQYHPQGGYTYSQNMSDNPSSQIKDAQESDNNENTNADNNADGTFSTEDFSVVRAFMKSLHSFPNPSNP</sequence>
<evidence type="ECO:0000256" key="8">
    <source>
        <dbReference type="ARBA" id="ARBA00031259"/>
    </source>
</evidence>
<evidence type="ECO:0000256" key="5">
    <source>
        <dbReference type="ARBA" id="ARBA00023159"/>
    </source>
</evidence>
<dbReference type="GO" id="GO:0016592">
    <property type="term" value="C:mediator complex"/>
    <property type="evidence" value="ECO:0007669"/>
    <property type="project" value="InterPro"/>
</dbReference>
<keyword evidence="6" id="KW-0804">Transcription</keyword>
<keyword evidence="11" id="KW-1185">Reference proteome</keyword>
<dbReference type="GeneID" id="80874304"/>